<reference evidence="1 2" key="1">
    <citation type="submission" date="2008-04" db="EMBL/GenBank/DDBJ databases">
        <title>Draft genome sequence of Bacteroides coprocola (DSM 17136).</title>
        <authorList>
            <person name="Sudarsanam P."/>
            <person name="Ley R."/>
            <person name="Guruge J."/>
            <person name="Turnbaugh P.J."/>
            <person name="Mahowald M."/>
            <person name="Liep D."/>
            <person name="Gordon J."/>
        </authorList>
    </citation>
    <scope>NUCLEOTIDE SEQUENCE [LARGE SCALE GENOMIC DNA]</scope>
    <source>
        <strain evidence="1 2">DSM 17136</strain>
    </source>
</reference>
<dbReference type="Gene3D" id="2.60.40.10">
    <property type="entry name" value="Immunoglobulins"/>
    <property type="match status" value="1"/>
</dbReference>
<dbReference type="Pfam" id="PF11551">
    <property type="entry name" value="Omp28"/>
    <property type="match status" value="1"/>
</dbReference>
<comment type="caution">
    <text evidence="1">The sequence shown here is derived from an EMBL/GenBank/DDBJ whole genome shotgun (WGS) entry which is preliminary data.</text>
</comment>
<name>B3JL43_9BACT</name>
<dbReference type="InterPro" id="IPR021615">
    <property type="entry name" value="Omp28"/>
</dbReference>
<evidence type="ECO:0008006" key="3">
    <source>
        <dbReference type="Google" id="ProtNLM"/>
    </source>
</evidence>
<protein>
    <recommendedName>
        <fullName evidence="3">Outer membrane protein Omp28</fullName>
    </recommendedName>
</protein>
<accession>B3JL43</accession>
<dbReference type="EMBL" id="ABIY02000097">
    <property type="protein sequence ID" value="EDV00337.1"/>
    <property type="molecule type" value="Genomic_DNA"/>
</dbReference>
<gene>
    <name evidence="1" type="ORF">BACCOP_02625</name>
</gene>
<reference evidence="1 2" key="2">
    <citation type="submission" date="2008-04" db="EMBL/GenBank/DDBJ databases">
        <authorList>
            <person name="Fulton L."/>
            <person name="Clifton S."/>
            <person name="Fulton B."/>
            <person name="Xu J."/>
            <person name="Minx P."/>
            <person name="Pepin K.H."/>
            <person name="Johnson M."/>
            <person name="Thiruvilangam P."/>
            <person name="Bhonagiri V."/>
            <person name="Nash W.E."/>
            <person name="Mardis E.R."/>
            <person name="Wilson R.K."/>
        </authorList>
    </citation>
    <scope>NUCLEOTIDE SEQUENCE [LARGE SCALE GENOMIC DNA]</scope>
    <source>
        <strain evidence="1 2">DSM 17136</strain>
    </source>
</reference>
<proteinExistence type="predicted"/>
<dbReference type="AlphaFoldDB" id="B3JL43"/>
<dbReference type="eggNOG" id="COG0526">
    <property type="taxonomic scope" value="Bacteria"/>
</dbReference>
<organism evidence="1 2">
    <name type="scientific">Phocaeicola coprocola DSM 17136</name>
    <dbReference type="NCBI Taxonomy" id="470145"/>
    <lineage>
        <taxon>Bacteria</taxon>
        <taxon>Pseudomonadati</taxon>
        <taxon>Bacteroidota</taxon>
        <taxon>Bacteroidia</taxon>
        <taxon>Bacteroidales</taxon>
        <taxon>Bacteroidaceae</taxon>
        <taxon>Phocaeicola</taxon>
    </lineage>
</organism>
<sequence length="354" mass="39412">MYMKQMIYWLLALTLLVNISCEGYTEEELGVANLVLQPDKTQVKVGETVEFTVTFSGESVTEKAEISCLTNGKVLDTSSFTATQVGDFTFQASYEGVKSSKVTITVQADEPSGNTSRFVRQVCVMDLTGTWCSMCPDGFVFLNTIVNMSTYKDVVHVMGMHSKGGDSDPFHLDVTDEINNELGNGPLGFPAFVVDLRVKGSLNGERPLFRTSLDESLNKYLPHCGVAVKSQLDNSQAKITVRLQSEKTAEYRLAIYVVEDNIRSKQNKGGKYVDNYLHRHVTRRLLSASYKGDKLGTVEAGKEVAKEYTLEIDSSWKLDDTEIYALAIDEQGHVNNMAVCKLKNGDTDYWYVTE</sequence>
<dbReference type="STRING" id="470145.BACCOP_02625"/>
<dbReference type="Proteomes" id="UP000003146">
    <property type="component" value="Unassembled WGS sequence"/>
</dbReference>
<dbReference type="HOGENOM" id="CLU_789056_0_0_10"/>
<evidence type="ECO:0000313" key="1">
    <source>
        <dbReference type="EMBL" id="EDV00337.1"/>
    </source>
</evidence>
<dbReference type="InterPro" id="IPR013783">
    <property type="entry name" value="Ig-like_fold"/>
</dbReference>
<dbReference type="OrthoDB" id="1050482at2"/>
<evidence type="ECO:0000313" key="2">
    <source>
        <dbReference type="Proteomes" id="UP000003146"/>
    </source>
</evidence>